<comment type="caution">
    <text evidence="7">The sequence shown here is derived from an EMBL/GenBank/DDBJ whole genome shotgun (WGS) entry which is preliminary data.</text>
</comment>
<dbReference type="GO" id="GO:0016987">
    <property type="term" value="F:sigma factor activity"/>
    <property type="evidence" value="ECO:0007669"/>
    <property type="project" value="UniProtKB-KW"/>
</dbReference>
<gene>
    <name evidence="7" type="ORF">EV199_5610</name>
</gene>
<dbReference type="InterPro" id="IPR036388">
    <property type="entry name" value="WH-like_DNA-bd_sf"/>
</dbReference>
<dbReference type="InterPro" id="IPR013324">
    <property type="entry name" value="RNA_pol_sigma_r3/r4-like"/>
</dbReference>
<dbReference type="Pfam" id="PF08281">
    <property type="entry name" value="Sigma70_r4_2"/>
    <property type="match status" value="1"/>
</dbReference>
<evidence type="ECO:0000256" key="2">
    <source>
        <dbReference type="ARBA" id="ARBA00023015"/>
    </source>
</evidence>
<evidence type="ECO:0000256" key="1">
    <source>
        <dbReference type="ARBA" id="ARBA00010641"/>
    </source>
</evidence>
<dbReference type="GO" id="GO:0003677">
    <property type="term" value="F:DNA binding"/>
    <property type="evidence" value="ECO:0007669"/>
    <property type="project" value="UniProtKB-KW"/>
</dbReference>
<dbReference type="PANTHER" id="PTHR43133:SF8">
    <property type="entry name" value="RNA POLYMERASE SIGMA FACTOR HI_1459-RELATED"/>
    <property type="match status" value="1"/>
</dbReference>
<dbReference type="InterPro" id="IPR014284">
    <property type="entry name" value="RNA_pol_sigma-70_dom"/>
</dbReference>
<evidence type="ECO:0000256" key="3">
    <source>
        <dbReference type="ARBA" id="ARBA00023082"/>
    </source>
</evidence>
<dbReference type="InterPro" id="IPR039425">
    <property type="entry name" value="RNA_pol_sigma-70-like"/>
</dbReference>
<dbReference type="SMART" id="SM00421">
    <property type="entry name" value="HTH_LUXR"/>
    <property type="match status" value="1"/>
</dbReference>
<dbReference type="GO" id="GO:0006352">
    <property type="term" value="P:DNA-templated transcription initiation"/>
    <property type="evidence" value="ECO:0007669"/>
    <property type="project" value="InterPro"/>
</dbReference>
<dbReference type="CDD" id="cd06171">
    <property type="entry name" value="Sigma70_r4"/>
    <property type="match status" value="1"/>
</dbReference>
<keyword evidence="5" id="KW-0804">Transcription</keyword>
<feature type="domain" description="HTH luxR-type" evidence="6">
    <location>
        <begin position="130"/>
        <end position="188"/>
    </location>
</feature>
<dbReference type="PANTHER" id="PTHR43133">
    <property type="entry name" value="RNA POLYMERASE ECF-TYPE SIGMA FACTO"/>
    <property type="match status" value="1"/>
</dbReference>
<keyword evidence="8" id="KW-1185">Reference proteome</keyword>
<keyword evidence="2" id="KW-0805">Transcription regulation</keyword>
<dbReference type="EMBL" id="SGXA01000005">
    <property type="protein sequence ID" value="RZS65437.1"/>
    <property type="molecule type" value="Genomic_DNA"/>
</dbReference>
<dbReference type="SUPFAM" id="SSF88659">
    <property type="entry name" value="Sigma3 and sigma4 domains of RNA polymerase sigma factors"/>
    <property type="match status" value="1"/>
</dbReference>
<evidence type="ECO:0000259" key="6">
    <source>
        <dbReference type="SMART" id="SM00421"/>
    </source>
</evidence>
<evidence type="ECO:0000313" key="7">
    <source>
        <dbReference type="EMBL" id="RZS65437.1"/>
    </source>
</evidence>
<dbReference type="RefSeq" id="WP_130544104.1">
    <property type="nucleotide sequence ID" value="NZ_CP042431.1"/>
</dbReference>
<keyword evidence="4" id="KW-0238">DNA-binding</keyword>
<proteinExistence type="inferred from homology"/>
<name>A0A4Q7MDD7_9BACT</name>
<protein>
    <submittedName>
        <fullName evidence="7">RNA polymerase sigma-70 factor (ECF subfamily)</fullName>
    </submittedName>
</protein>
<dbReference type="InterPro" id="IPR000792">
    <property type="entry name" value="Tscrpt_reg_LuxR_C"/>
</dbReference>
<dbReference type="OrthoDB" id="795989at2"/>
<dbReference type="SUPFAM" id="SSF88946">
    <property type="entry name" value="Sigma2 domain of RNA polymerase sigma factors"/>
    <property type="match status" value="1"/>
</dbReference>
<keyword evidence="3" id="KW-0731">Sigma factor</keyword>
<accession>A0A4Q7MDD7</accession>
<organism evidence="7 8">
    <name type="scientific">Pseudobacter ginsenosidimutans</name>
    <dbReference type="NCBI Taxonomy" id="661488"/>
    <lineage>
        <taxon>Bacteria</taxon>
        <taxon>Pseudomonadati</taxon>
        <taxon>Bacteroidota</taxon>
        <taxon>Chitinophagia</taxon>
        <taxon>Chitinophagales</taxon>
        <taxon>Chitinophagaceae</taxon>
        <taxon>Pseudobacter</taxon>
    </lineage>
</organism>
<dbReference type="Proteomes" id="UP000293874">
    <property type="component" value="Unassembled WGS sequence"/>
</dbReference>
<dbReference type="Pfam" id="PF04542">
    <property type="entry name" value="Sigma70_r2"/>
    <property type="match status" value="1"/>
</dbReference>
<dbReference type="InterPro" id="IPR013325">
    <property type="entry name" value="RNA_pol_sigma_r2"/>
</dbReference>
<dbReference type="AlphaFoldDB" id="A0A4Q7MDD7"/>
<dbReference type="InterPro" id="IPR013249">
    <property type="entry name" value="RNA_pol_sigma70_r4_t2"/>
</dbReference>
<dbReference type="Gene3D" id="1.10.1740.10">
    <property type="match status" value="1"/>
</dbReference>
<comment type="similarity">
    <text evidence="1">Belongs to the sigma-70 factor family. ECF subfamily.</text>
</comment>
<dbReference type="Gene3D" id="1.10.10.10">
    <property type="entry name" value="Winged helix-like DNA-binding domain superfamily/Winged helix DNA-binding domain"/>
    <property type="match status" value="1"/>
</dbReference>
<dbReference type="InterPro" id="IPR007627">
    <property type="entry name" value="RNA_pol_sigma70_r2"/>
</dbReference>
<evidence type="ECO:0000256" key="4">
    <source>
        <dbReference type="ARBA" id="ARBA00023125"/>
    </source>
</evidence>
<sequence length="199" mass="23269">MVDSDWHIDKDLFSRIADGDAQAFRVLFERFKKKFYSAAYKMSGSHFFAEEMVQETFIRVWQKRSYLREADNPLGYLHTLFYRLLSQQYQKDAAERLRRGGVIDMPYSDELSGEELRALETRYQQLQKAIDQLAPQQARVFQLIKEKGLSREEVARQLDLSPNTVRNHLAEAIKTLKKLAKTGIGLWLTAIQFFIAVKK</sequence>
<evidence type="ECO:0000256" key="5">
    <source>
        <dbReference type="ARBA" id="ARBA00023163"/>
    </source>
</evidence>
<evidence type="ECO:0000313" key="8">
    <source>
        <dbReference type="Proteomes" id="UP000293874"/>
    </source>
</evidence>
<dbReference type="NCBIfam" id="TIGR02937">
    <property type="entry name" value="sigma70-ECF"/>
    <property type="match status" value="1"/>
</dbReference>
<reference evidence="7 8" key="1">
    <citation type="submission" date="2019-02" db="EMBL/GenBank/DDBJ databases">
        <title>Genomic Encyclopedia of Type Strains, Phase IV (KMG-IV): sequencing the most valuable type-strain genomes for metagenomic binning, comparative biology and taxonomic classification.</title>
        <authorList>
            <person name="Goeker M."/>
        </authorList>
    </citation>
    <scope>NUCLEOTIDE SEQUENCE [LARGE SCALE GENOMIC DNA]</scope>
    <source>
        <strain evidence="7 8">DSM 18116</strain>
    </source>
</reference>